<evidence type="ECO:0000313" key="2">
    <source>
        <dbReference type="EMBL" id="GER33629.1"/>
    </source>
</evidence>
<protein>
    <submittedName>
        <fullName evidence="2">F-box protein</fullName>
    </submittedName>
</protein>
<evidence type="ECO:0000313" key="3">
    <source>
        <dbReference type="Proteomes" id="UP000325081"/>
    </source>
</evidence>
<dbReference type="OrthoDB" id="1867629at2759"/>
<evidence type="ECO:0000259" key="1">
    <source>
        <dbReference type="Pfam" id="PF07734"/>
    </source>
</evidence>
<dbReference type="InterPro" id="IPR050796">
    <property type="entry name" value="SCF_F-box_component"/>
</dbReference>
<dbReference type="InterPro" id="IPR006527">
    <property type="entry name" value="F-box-assoc_dom_typ1"/>
</dbReference>
<keyword evidence="3" id="KW-1185">Reference proteome</keyword>
<dbReference type="EMBL" id="BKCP01004750">
    <property type="protein sequence ID" value="GER33629.1"/>
    <property type="molecule type" value="Genomic_DNA"/>
</dbReference>
<dbReference type="SUPFAM" id="SSF50965">
    <property type="entry name" value="Galactose oxidase, central domain"/>
    <property type="match status" value="1"/>
</dbReference>
<name>A0A5A7PLK3_STRAF</name>
<sequence length="495" mass="56206">MGILLRSTRLICANLNSISKFSSNPLVYRRERYTPRRMMSYLTGHDQPQRFVMARVDDDSIYYHQFLTDDNLSWEHSDLHVKRRYKYFLPYASCNALVLAATDPGRRKVALWNPTTGEIKALPKPIISVPFRPSVARAKVLAHGFGFDPATQDYKVIRFLYLRIEGCGLISDGLEIHLYSLKTHSWKEIRASVDDPAPDFSIHINGVCYWFNGDIDIMSFNFANEEFGQIPMPPTDSIDTPLCNFCFARIDDSFAVVLYDCPEDLTNLPRSRKFEIWKWDNDDVSWARVPVETDAVPAAADAQQLVALVNGNKLFVRDSQGEILTFDIDTRELKHLHLRSNEYEVFVLPYVESSFPIKASKVKKGRQRQKFCFLSSYPYTNNINSNNAAADDKLMLLVGQGNKNLSLFSIENNSLQLSNINSNGAADDDNLMLVVELGNKNTSLFSIENNSHELNNIDINGNGASENNLVLVVEQYTNNGPHKLSVHSIENKRSN</sequence>
<feature type="non-terminal residue" evidence="2">
    <location>
        <position position="495"/>
    </location>
</feature>
<dbReference type="InterPro" id="IPR011043">
    <property type="entry name" value="Gal_Oxase/kelch_b-propeller"/>
</dbReference>
<dbReference type="Proteomes" id="UP000325081">
    <property type="component" value="Unassembled WGS sequence"/>
</dbReference>
<proteinExistence type="predicted"/>
<dbReference type="PANTHER" id="PTHR31672">
    <property type="entry name" value="BNACNNG10540D PROTEIN"/>
    <property type="match status" value="1"/>
</dbReference>
<accession>A0A5A7PLK3</accession>
<dbReference type="PANTHER" id="PTHR31672:SF13">
    <property type="entry name" value="F-BOX PROTEIN CPR30-LIKE"/>
    <property type="match status" value="1"/>
</dbReference>
<dbReference type="AlphaFoldDB" id="A0A5A7PLK3"/>
<feature type="domain" description="F-box associated beta-propeller type 1" evidence="1">
    <location>
        <begin position="92"/>
        <end position="339"/>
    </location>
</feature>
<comment type="caution">
    <text evidence="2">The sequence shown here is derived from an EMBL/GenBank/DDBJ whole genome shotgun (WGS) entry which is preliminary data.</text>
</comment>
<dbReference type="InterPro" id="IPR017451">
    <property type="entry name" value="F-box-assoc_interact_dom"/>
</dbReference>
<reference evidence="3" key="1">
    <citation type="journal article" date="2019" name="Curr. Biol.">
        <title>Genome Sequence of Striga asiatica Provides Insight into the Evolution of Plant Parasitism.</title>
        <authorList>
            <person name="Yoshida S."/>
            <person name="Kim S."/>
            <person name="Wafula E.K."/>
            <person name="Tanskanen J."/>
            <person name="Kim Y.M."/>
            <person name="Honaas L."/>
            <person name="Yang Z."/>
            <person name="Spallek T."/>
            <person name="Conn C.E."/>
            <person name="Ichihashi Y."/>
            <person name="Cheong K."/>
            <person name="Cui S."/>
            <person name="Der J.P."/>
            <person name="Gundlach H."/>
            <person name="Jiao Y."/>
            <person name="Hori C."/>
            <person name="Ishida J.K."/>
            <person name="Kasahara H."/>
            <person name="Kiba T."/>
            <person name="Kim M.S."/>
            <person name="Koo N."/>
            <person name="Laohavisit A."/>
            <person name="Lee Y.H."/>
            <person name="Lumba S."/>
            <person name="McCourt P."/>
            <person name="Mortimer J.C."/>
            <person name="Mutuku J.M."/>
            <person name="Nomura T."/>
            <person name="Sasaki-Sekimoto Y."/>
            <person name="Seto Y."/>
            <person name="Wang Y."/>
            <person name="Wakatake T."/>
            <person name="Sakakibara H."/>
            <person name="Demura T."/>
            <person name="Yamaguchi S."/>
            <person name="Yoneyama K."/>
            <person name="Manabe R.I."/>
            <person name="Nelson D.C."/>
            <person name="Schulman A.H."/>
            <person name="Timko M.P."/>
            <person name="dePamphilis C.W."/>
            <person name="Choi D."/>
            <person name="Shirasu K."/>
        </authorList>
    </citation>
    <scope>NUCLEOTIDE SEQUENCE [LARGE SCALE GENOMIC DNA]</scope>
    <source>
        <strain evidence="3">cv. UVA1</strain>
    </source>
</reference>
<dbReference type="NCBIfam" id="TIGR01640">
    <property type="entry name" value="F_box_assoc_1"/>
    <property type="match status" value="1"/>
</dbReference>
<organism evidence="2 3">
    <name type="scientific">Striga asiatica</name>
    <name type="common">Asiatic witchweed</name>
    <name type="synonym">Buchnera asiatica</name>
    <dbReference type="NCBI Taxonomy" id="4170"/>
    <lineage>
        <taxon>Eukaryota</taxon>
        <taxon>Viridiplantae</taxon>
        <taxon>Streptophyta</taxon>
        <taxon>Embryophyta</taxon>
        <taxon>Tracheophyta</taxon>
        <taxon>Spermatophyta</taxon>
        <taxon>Magnoliopsida</taxon>
        <taxon>eudicotyledons</taxon>
        <taxon>Gunneridae</taxon>
        <taxon>Pentapetalae</taxon>
        <taxon>asterids</taxon>
        <taxon>lamiids</taxon>
        <taxon>Lamiales</taxon>
        <taxon>Orobanchaceae</taxon>
        <taxon>Buchnereae</taxon>
        <taxon>Striga</taxon>
    </lineage>
</organism>
<dbReference type="Pfam" id="PF07734">
    <property type="entry name" value="FBA_1"/>
    <property type="match status" value="1"/>
</dbReference>
<gene>
    <name evidence="2" type="ORF">STAS_09788</name>
</gene>